<organism evidence="1">
    <name type="scientific">marine sediment metagenome</name>
    <dbReference type="NCBI Taxonomy" id="412755"/>
    <lineage>
        <taxon>unclassified sequences</taxon>
        <taxon>metagenomes</taxon>
        <taxon>ecological metagenomes</taxon>
    </lineage>
</organism>
<dbReference type="AlphaFoldDB" id="A0A0F9D0T3"/>
<name>A0A0F9D0T3_9ZZZZ</name>
<sequence length="46" mass="4850">MDIKSYMQTLGQQARAASRVVAAASSEAKNAALLAIADALNTNREK</sequence>
<evidence type="ECO:0000313" key="1">
    <source>
        <dbReference type="EMBL" id="KKL11441.1"/>
    </source>
</evidence>
<evidence type="ECO:0008006" key="2">
    <source>
        <dbReference type="Google" id="ProtNLM"/>
    </source>
</evidence>
<reference evidence="1" key="1">
    <citation type="journal article" date="2015" name="Nature">
        <title>Complex archaea that bridge the gap between prokaryotes and eukaryotes.</title>
        <authorList>
            <person name="Spang A."/>
            <person name="Saw J.H."/>
            <person name="Jorgensen S.L."/>
            <person name="Zaremba-Niedzwiedzka K."/>
            <person name="Martijn J."/>
            <person name="Lind A.E."/>
            <person name="van Eijk R."/>
            <person name="Schleper C."/>
            <person name="Guy L."/>
            <person name="Ettema T.J."/>
        </authorList>
    </citation>
    <scope>NUCLEOTIDE SEQUENCE</scope>
</reference>
<dbReference type="InterPro" id="IPR016162">
    <property type="entry name" value="Ald_DH_N"/>
</dbReference>
<comment type="caution">
    <text evidence="1">The sequence shown here is derived from an EMBL/GenBank/DDBJ whole genome shotgun (WGS) entry which is preliminary data.</text>
</comment>
<gene>
    <name evidence="1" type="ORF">LCGC14_2545810</name>
</gene>
<dbReference type="GO" id="GO:0016491">
    <property type="term" value="F:oxidoreductase activity"/>
    <property type="evidence" value="ECO:0007669"/>
    <property type="project" value="InterPro"/>
</dbReference>
<proteinExistence type="predicted"/>
<protein>
    <recommendedName>
        <fullName evidence="2">Glutamate-5-semialdehyde dehydrogenase</fullName>
    </recommendedName>
</protein>
<dbReference type="Gene3D" id="3.40.605.10">
    <property type="entry name" value="Aldehyde Dehydrogenase, Chain A, domain 1"/>
    <property type="match status" value="1"/>
</dbReference>
<feature type="non-terminal residue" evidence="1">
    <location>
        <position position="46"/>
    </location>
</feature>
<dbReference type="EMBL" id="LAZR01041653">
    <property type="protein sequence ID" value="KKL11441.1"/>
    <property type="molecule type" value="Genomic_DNA"/>
</dbReference>
<accession>A0A0F9D0T3</accession>